<evidence type="ECO:0000256" key="2">
    <source>
        <dbReference type="ARBA" id="ARBA00005120"/>
    </source>
</evidence>
<feature type="active site" description="Schiff-base intermediate with substrate" evidence="12 14">
    <location>
        <position position="163"/>
    </location>
</feature>
<dbReference type="NCBIfam" id="TIGR00674">
    <property type="entry name" value="dapA"/>
    <property type="match status" value="1"/>
</dbReference>
<evidence type="ECO:0000313" key="16">
    <source>
        <dbReference type="EMBL" id="EHN12296.1"/>
    </source>
</evidence>
<proteinExistence type="inferred from homology"/>
<dbReference type="GO" id="GO:0005829">
    <property type="term" value="C:cytosol"/>
    <property type="evidence" value="ECO:0007669"/>
    <property type="project" value="TreeGrafter"/>
</dbReference>
<evidence type="ECO:0000256" key="12">
    <source>
        <dbReference type="HAMAP-Rule" id="MF_00418"/>
    </source>
</evidence>
<comment type="subcellular location">
    <subcellularLocation>
        <location evidence="12">Cytoplasm</location>
    </subcellularLocation>
</comment>
<dbReference type="UniPathway" id="UPA00034">
    <property type="reaction ID" value="UER00017"/>
</dbReference>
<keyword evidence="17" id="KW-1185">Reference proteome</keyword>
<dbReference type="Proteomes" id="UP000005143">
    <property type="component" value="Unassembled WGS sequence"/>
</dbReference>
<dbReference type="SMART" id="SM01130">
    <property type="entry name" value="DHDPS"/>
    <property type="match status" value="1"/>
</dbReference>
<dbReference type="OrthoDB" id="9778880at2"/>
<dbReference type="PRINTS" id="PR00146">
    <property type="entry name" value="DHPICSNTHASE"/>
</dbReference>
<dbReference type="InterPro" id="IPR002220">
    <property type="entry name" value="DapA-like"/>
</dbReference>
<dbReference type="Gene3D" id="3.20.20.70">
    <property type="entry name" value="Aldolase class I"/>
    <property type="match status" value="1"/>
</dbReference>
<dbReference type="GO" id="GO:0008840">
    <property type="term" value="F:4-hydroxy-tetrahydrodipicolinate synthase activity"/>
    <property type="evidence" value="ECO:0007669"/>
    <property type="project" value="UniProtKB-UniRule"/>
</dbReference>
<keyword evidence="7 12" id="KW-0220">Diaminopimelate biosynthesis</keyword>
<dbReference type="PATRIC" id="fig|1097667.3.peg.797"/>
<feature type="site" description="Part of a proton relay during catalysis" evidence="12">
    <location>
        <position position="46"/>
    </location>
</feature>
<dbReference type="GO" id="GO:0019877">
    <property type="term" value="P:diaminopimelate biosynthetic process"/>
    <property type="evidence" value="ECO:0007669"/>
    <property type="project" value="UniProtKB-UniRule"/>
</dbReference>
<dbReference type="InterPro" id="IPR020625">
    <property type="entry name" value="Schiff_base-form_aldolases_AS"/>
</dbReference>
<reference evidence="16 17" key="1">
    <citation type="journal article" date="2013" name="Biodegradation">
        <title>Quantitative proteomic analysis of ibuprofen-degrading Patulibacter sp. strain I11.</title>
        <authorList>
            <person name="Almeida B."/>
            <person name="Kjeldal H."/>
            <person name="Lolas I."/>
            <person name="Knudsen A.D."/>
            <person name="Carvalho G."/>
            <person name="Nielsen K.L."/>
            <person name="Barreto Crespo M.T."/>
            <person name="Stensballe A."/>
            <person name="Nielsen J.L."/>
        </authorList>
    </citation>
    <scope>NUCLEOTIDE SEQUENCE [LARGE SCALE GENOMIC DNA]</scope>
    <source>
        <strain evidence="16 17">I11</strain>
    </source>
</reference>
<evidence type="ECO:0000256" key="8">
    <source>
        <dbReference type="ARBA" id="ARBA00023154"/>
    </source>
</evidence>
<dbReference type="EC" id="4.3.3.7" evidence="4 12"/>
<evidence type="ECO:0000256" key="1">
    <source>
        <dbReference type="ARBA" id="ARBA00003294"/>
    </source>
</evidence>
<dbReference type="EMBL" id="AGUD01000035">
    <property type="protein sequence ID" value="EHN12296.1"/>
    <property type="molecule type" value="Genomic_DNA"/>
</dbReference>
<evidence type="ECO:0000256" key="3">
    <source>
        <dbReference type="ARBA" id="ARBA00007592"/>
    </source>
</evidence>
<protein>
    <recommendedName>
        <fullName evidence="4 12">4-hydroxy-tetrahydrodipicolinate synthase</fullName>
        <shortName evidence="12">HTPA synthase</shortName>
        <ecNumber evidence="4 12">4.3.3.7</ecNumber>
    </recommendedName>
</protein>
<evidence type="ECO:0000256" key="7">
    <source>
        <dbReference type="ARBA" id="ARBA00022915"/>
    </source>
</evidence>
<comment type="subunit">
    <text evidence="12">Homotetramer; dimer of dimers.</text>
</comment>
<dbReference type="CDD" id="cd00950">
    <property type="entry name" value="DHDPS"/>
    <property type="match status" value="1"/>
</dbReference>
<dbReference type="AlphaFoldDB" id="H0E1Y8"/>
<feature type="site" description="Part of a proton relay during catalysis" evidence="12">
    <location>
        <position position="109"/>
    </location>
</feature>
<gene>
    <name evidence="12" type="primary">dapA</name>
    <name evidence="16" type="ORF">PAI11_08000</name>
</gene>
<feature type="binding site" evidence="12 15">
    <location>
        <position position="198"/>
    </location>
    <ligand>
        <name>pyruvate</name>
        <dbReference type="ChEBI" id="CHEBI:15361"/>
    </ligand>
</feature>
<evidence type="ECO:0000256" key="11">
    <source>
        <dbReference type="ARBA" id="ARBA00047836"/>
    </source>
</evidence>
<evidence type="ECO:0000256" key="4">
    <source>
        <dbReference type="ARBA" id="ARBA00012086"/>
    </source>
</evidence>
<evidence type="ECO:0000256" key="6">
    <source>
        <dbReference type="ARBA" id="ARBA00022605"/>
    </source>
</evidence>
<evidence type="ECO:0000256" key="13">
    <source>
        <dbReference type="PIRNR" id="PIRNR001365"/>
    </source>
</evidence>
<keyword evidence="6 12" id="KW-0028">Amino-acid biosynthesis</keyword>
<dbReference type="PIRSF" id="PIRSF001365">
    <property type="entry name" value="DHDPS"/>
    <property type="match status" value="1"/>
</dbReference>
<comment type="pathway">
    <text evidence="2 12">Amino-acid biosynthesis; L-lysine biosynthesis via DAP pathway; (S)-tetrahydrodipicolinate from L-aspartate: step 3/4.</text>
</comment>
<comment type="similarity">
    <text evidence="3 12 13">Belongs to the DapA family.</text>
</comment>
<keyword evidence="10 12" id="KW-0704">Schiff base</keyword>
<dbReference type="PANTHER" id="PTHR12128">
    <property type="entry name" value="DIHYDRODIPICOLINATE SYNTHASE"/>
    <property type="match status" value="1"/>
</dbReference>
<evidence type="ECO:0000313" key="17">
    <source>
        <dbReference type="Proteomes" id="UP000005143"/>
    </source>
</evidence>
<comment type="function">
    <text evidence="1 12">Catalyzes the condensation of (S)-aspartate-beta-semialdehyde [(S)-ASA] and pyruvate to 4-hydroxy-tetrahydrodipicolinate (HTPA).</text>
</comment>
<dbReference type="HAMAP" id="MF_00418">
    <property type="entry name" value="DapA"/>
    <property type="match status" value="1"/>
</dbReference>
<dbReference type="GO" id="GO:0009089">
    <property type="term" value="P:lysine biosynthetic process via diaminopimelate"/>
    <property type="evidence" value="ECO:0007669"/>
    <property type="project" value="UniProtKB-UniRule"/>
</dbReference>
<organism evidence="16 17">
    <name type="scientific">Patulibacter medicamentivorans</name>
    <dbReference type="NCBI Taxonomy" id="1097667"/>
    <lineage>
        <taxon>Bacteria</taxon>
        <taxon>Bacillati</taxon>
        <taxon>Actinomycetota</taxon>
        <taxon>Thermoleophilia</taxon>
        <taxon>Solirubrobacterales</taxon>
        <taxon>Patulibacteraceae</taxon>
        <taxon>Patulibacter</taxon>
    </lineage>
</organism>
<dbReference type="InterPro" id="IPR013785">
    <property type="entry name" value="Aldolase_TIM"/>
</dbReference>
<accession>H0E1Y8</accession>
<dbReference type="PROSITE" id="PS00666">
    <property type="entry name" value="DHDPS_2"/>
    <property type="match status" value="1"/>
</dbReference>
<keyword evidence="9 12" id="KW-0456">Lyase</keyword>
<comment type="caution">
    <text evidence="16">The sequence shown here is derived from an EMBL/GenBank/DDBJ whole genome shotgun (WGS) entry which is preliminary data.</text>
</comment>
<evidence type="ECO:0000256" key="10">
    <source>
        <dbReference type="ARBA" id="ARBA00023270"/>
    </source>
</evidence>
<keyword evidence="8 12" id="KW-0457">Lysine biosynthesis</keyword>
<dbReference type="SUPFAM" id="SSF51569">
    <property type="entry name" value="Aldolase"/>
    <property type="match status" value="1"/>
</dbReference>
<evidence type="ECO:0000256" key="14">
    <source>
        <dbReference type="PIRSR" id="PIRSR001365-1"/>
    </source>
</evidence>
<sequence length="283" mass="29912">MSELGTIITAIVTPFDAEYRVDEAAFVDLMRHLADHGSDGFVVAGTTGEGSTLSDEEHLALVELAIREKPAGTTIIANAGSNDTRHSLYLTERATELGADATLNVVGYYNRPNRRGIVQHYRTVAAATDKPIVLYNIPTRTTLNLDPELLAELAQIDNVSAVKQANTAELQLIDGLEVFAGNDDALARAIEIGGAGGILVASHLVGDQLAELATATPQRRAEIDASLQDLYAVLGVTVNPIPVKAALELAGHPVGGLRLPLVEADDDERAQIRAVLDGLGLLA</sequence>
<evidence type="ECO:0000256" key="15">
    <source>
        <dbReference type="PIRSR" id="PIRSR001365-2"/>
    </source>
</evidence>
<dbReference type="Pfam" id="PF00701">
    <property type="entry name" value="DHDPS"/>
    <property type="match status" value="1"/>
</dbReference>
<comment type="caution">
    <text evidence="12">Was originally thought to be a dihydrodipicolinate synthase (DHDPS), catalyzing the condensation of (S)-aspartate-beta-semialdehyde [(S)-ASA] and pyruvate to dihydrodipicolinate (DHDP). However, it was shown in E.coli that the product of the enzymatic reaction is not dihydrodipicolinate but in fact (4S)-4-hydroxy-2,3,4,5-tetrahydro-(2S)-dipicolinic acid (HTPA), and that the consecutive dehydration reaction leading to DHDP is not spontaneous but catalyzed by DapB.</text>
</comment>
<evidence type="ECO:0000256" key="5">
    <source>
        <dbReference type="ARBA" id="ARBA00022490"/>
    </source>
</evidence>
<feature type="binding site" evidence="12 15">
    <location>
        <position position="47"/>
    </location>
    <ligand>
        <name>pyruvate</name>
        <dbReference type="ChEBI" id="CHEBI:15361"/>
    </ligand>
</feature>
<dbReference type="InterPro" id="IPR005263">
    <property type="entry name" value="DapA"/>
</dbReference>
<keyword evidence="5 12" id="KW-0963">Cytoplasm</keyword>
<name>H0E1Y8_9ACTN</name>
<dbReference type="PANTHER" id="PTHR12128:SF66">
    <property type="entry name" value="4-HYDROXY-2-OXOGLUTARATE ALDOLASE, MITOCHONDRIAL"/>
    <property type="match status" value="1"/>
</dbReference>
<comment type="catalytic activity">
    <reaction evidence="11 12">
        <text>L-aspartate 4-semialdehyde + pyruvate = (2S,4S)-4-hydroxy-2,3,4,5-tetrahydrodipicolinate + H2O + H(+)</text>
        <dbReference type="Rhea" id="RHEA:34171"/>
        <dbReference type="ChEBI" id="CHEBI:15361"/>
        <dbReference type="ChEBI" id="CHEBI:15377"/>
        <dbReference type="ChEBI" id="CHEBI:15378"/>
        <dbReference type="ChEBI" id="CHEBI:67139"/>
        <dbReference type="ChEBI" id="CHEBI:537519"/>
        <dbReference type="EC" id="4.3.3.7"/>
    </reaction>
</comment>
<feature type="active site" description="Proton donor/acceptor" evidence="12 14">
    <location>
        <position position="135"/>
    </location>
</feature>
<evidence type="ECO:0000256" key="9">
    <source>
        <dbReference type="ARBA" id="ARBA00023239"/>
    </source>
</evidence>